<proteinExistence type="inferred from homology"/>
<dbReference type="EMBL" id="BPQM01000075">
    <property type="protein sequence ID" value="GJD79897.1"/>
    <property type="molecule type" value="Genomic_DNA"/>
</dbReference>
<feature type="transmembrane region" description="Helical" evidence="6">
    <location>
        <begin position="44"/>
        <end position="66"/>
    </location>
</feature>
<feature type="transmembrane region" description="Helical" evidence="6">
    <location>
        <begin position="78"/>
        <end position="95"/>
    </location>
</feature>
<gene>
    <name evidence="7" type="ORF">NBEOAGPD_3128</name>
</gene>
<keyword evidence="4 6" id="KW-1133">Transmembrane helix</keyword>
<name>A0AA37HS23_9HYPH</name>
<protein>
    <recommendedName>
        <fullName evidence="9">Iron permease FTR1</fullName>
    </recommendedName>
</protein>
<dbReference type="AlphaFoldDB" id="A0AA37HS23"/>
<evidence type="ECO:0008006" key="9">
    <source>
        <dbReference type="Google" id="ProtNLM"/>
    </source>
</evidence>
<sequence>MADGSTFVQAFTILFREGLEALLIIAALVAFLRRAGAAERIAPVYAGAGAAALASLAMAWVFQTYFDGNHNDLMEAGVMLAAAALMFYMSGWLFVRQDPKAWQADLNRLAERALGAGTVLSLAGIAFLAVFREGAETVLFLHALAKSNNGFDGSLFAGLGVAALALAAMFVAMQWLALRLPLRPMFVITSAFLFVMGLKLVGEAFQEFQEQTLVSVHDGGVPAFVTEIGFNGTWEAIGTQAVLVAIALACLVAYLARNRSAAALPPSAPQGKPARAAS</sequence>
<evidence type="ECO:0000313" key="7">
    <source>
        <dbReference type="EMBL" id="GJD79897.1"/>
    </source>
</evidence>
<dbReference type="Pfam" id="PF03239">
    <property type="entry name" value="FTR1"/>
    <property type="match status" value="1"/>
</dbReference>
<evidence type="ECO:0000256" key="3">
    <source>
        <dbReference type="ARBA" id="ARBA00022692"/>
    </source>
</evidence>
<dbReference type="GO" id="GO:0033573">
    <property type="term" value="C:high-affinity iron permease complex"/>
    <property type="evidence" value="ECO:0007669"/>
    <property type="project" value="InterPro"/>
</dbReference>
<keyword evidence="8" id="KW-1185">Reference proteome</keyword>
<comment type="subcellular location">
    <subcellularLocation>
        <location evidence="1">Membrane</location>
        <topology evidence="1">Multi-pass membrane protein</topology>
    </subcellularLocation>
</comment>
<reference evidence="7" key="1">
    <citation type="journal article" date="2016" name="Front. Microbiol.">
        <title>Genome Sequence of the Piezophilic, Mesophilic Sulfate-Reducing Bacterium Desulfovibrio indicus J2T.</title>
        <authorList>
            <person name="Cao J."/>
            <person name="Maignien L."/>
            <person name="Shao Z."/>
            <person name="Alain K."/>
            <person name="Jebbar M."/>
        </authorList>
    </citation>
    <scope>NUCLEOTIDE SEQUENCE</scope>
    <source>
        <strain evidence="7">NBRC 103626</strain>
    </source>
</reference>
<evidence type="ECO:0000313" key="8">
    <source>
        <dbReference type="Proteomes" id="UP001055108"/>
    </source>
</evidence>
<dbReference type="GO" id="GO:0015093">
    <property type="term" value="F:ferrous iron transmembrane transporter activity"/>
    <property type="evidence" value="ECO:0007669"/>
    <property type="project" value="TreeGrafter"/>
</dbReference>
<evidence type="ECO:0000256" key="4">
    <source>
        <dbReference type="ARBA" id="ARBA00022989"/>
    </source>
</evidence>
<evidence type="ECO:0000256" key="5">
    <source>
        <dbReference type="ARBA" id="ARBA00023136"/>
    </source>
</evidence>
<dbReference type="RefSeq" id="WP_238303786.1">
    <property type="nucleotide sequence ID" value="NZ_BPQM01000075.1"/>
</dbReference>
<keyword evidence="5 6" id="KW-0472">Membrane</keyword>
<comment type="similarity">
    <text evidence="2">Belongs to the oxidase-dependent Fe transporter (OFeT) (TC 9.A.10.1) family.</text>
</comment>
<accession>A0AA37HS23</accession>
<dbReference type="PANTHER" id="PTHR31632">
    <property type="entry name" value="IRON TRANSPORTER FTH1"/>
    <property type="match status" value="1"/>
</dbReference>
<keyword evidence="3 6" id="KW-0812">Transmembrane</keyword>
<evidence type="ECO:0000256" key="6">
    <source>
        <dbReference type="SAM" id="Phobius"/>
    </source>
</evidence>
<feature type="transmembrane region" description="Helical" evidence="6">
    <location>
        <begin position="6"/>
        <end position="32"/>
    </location>
</feature>
<evidence type="ECO:0000256" key="2">
    <source>
        <dbReference type="ARBA" id="ARBA00008333"/>
    </source>
</evidence>
<organism evidence="7 8">
    <name type="scientific">Methylobacterium gregans</name>
    <dbReference type="NCBI Taxonomy" id="374424"/>
    <lineage>
        <taxon>Bacteria</taxon>
        <taxon>Pseudomonadati</taxon>
        <taxon>Pseudomonadota</taxon>
        <taxon>Alphaproteobacteria</taxon>
        <taxon>Hyphomicrobiales</taxon>
        <taxon>Methylobacteriaceae</taxon>
        <taxon>Methylobacterium</taxon>
    </lineage>
</organism>
<evidence type="ECO:0000256" key="1">
    <source>
        <dbReference type="ARBA" id="ARBA00004141"/>
    </source>
</evidence>
<feature type="transmembrane region" description="Helical" evidence="6">
    <location>
        <begin position="185"/>
        <end position="202"/>
    </location>
</feature>
<feature type="transmembrane region" description="Helical" evidence="6">
    <location>
        <begin position="116"/>
        <end position="135"/>
    </location>
</feature>
<dbReference type="PANTHER" id="PTHR31632:SF2">
    <property type="entry name" value="PLASMA MEMBRANE IRON PERMEASE"/>
    <property type="match status" value="1"/>
</dbReference>
<dbReference type="Proteomes" id="UP001055108">
    <property type="component" value="Unassembled WGS sequence"/>
</dbReference>
<comment type="caution">
    <text evidence="7">The sequence shown here is derived from an EMBL/GenBank/DDBJ whole genome shotgun (WGS) entry which is preliminary data.</text>
</comment>
<feature type="transmembrane region" description="Helical" evidence="6">
    <location>
        <begin position="155"/>
        <end position="178"/>
    </location>
</feature>
<reference evidence="7" key="2">
    <citation type="submission" date="2021-08" db="EMBL/GenBank/DDBJ databases">
        <authorList>
            <person name="Tani A."/>
            <person name="Ola A."/>
            <person name="Ogura Y."/>
            <person name="Katsura K."/>
            <person name="Hayashi T."/>
        </authorList>
    </citation>
    <scope>NUCLEOTIDE SEQUENCE</scope>
    <source>
        <strain evidence="7">NBRC 103626</strain>
    </source>
</reference>
<feature type="transmembrane region" description="Helical" evidence="6">
    <location>
        <begin position="237"/>
        <end position="256"/>
    </location>
</feature>
<dbReference type="InterPro" id="IPR004923">
    <property type="entry name" value="FTR1/Fip1/EfeU"/>
</dbReference>